<dbReference type="InterPro" id="IPR011659">
    <property type="entry name" value="WD40"/>
</dbReference>
<dbReference type="CDD" id="cd07185">
    <property type="entry name" value="OmpA_C-like"/>
    <property type="match status" value="1"/>
</dbReference>
<dbReference type="Proteomes" id="UP000537204">
    <property type="component" value="Unassembled WGS sequence"/>
</dbReference>
<dbReference type="PANTHER" id="PTHR30329">
    <property type="entry name" value="STATOR ELEMENT OF FLAGELLAR MOTOR COMPLEX"/>
    <property type="match status" value="1"/>
</dbReference>
<feature type="signal peptide" evidence="7">
    <location>
        <begin position="1"/>
        <end position="19"/>
    </location>
</feature>
<dbReference type="RefSeq" id="WP_183882071.1">
    <property type="nucleotide sequence ID" value="NZ_JACHCD010000006.1"/>
</dbReference>
<keyword evidence="3" id="KW-0998">Cell outer membrane</keyword>
<evidence type="ECO:0000256" key="2">
    <source>
        <dbReference type="ARBA" id="ARBA00023136"/>
    </source>
</evidence>
<keyword evidence="4" id="KW-0802">TPR repeat</keyword>
<dbReference type="PROSITE" id="PS50005">
    <property type="entry name" value="TPR"/>
    <property type="match status" value="1"/>
</dbReference>
<feature type="region of interest" description="Disordered" evidence="6">
    <location>
        <begin position="638"/>
        <end position="667"/>
    </location>
</feature>
<dbReference type="EMBL" id="JACHCE010000003">
    <property type="protein sequence ID" value="MBB5636470.1"/>
    <property type="molecule type" value="Genomic_DNA"/>
</dbReference>
<organism evidence="9 10">
    <name type="scientific">Pedobacter cryoconitis</name>
    <dbReference type="NCBI Taxonomy" id="188932"/>
    <lineage>
        <taxon>Bacteria</taxon>
        <taxon>Pseudomonadati</taxon>
        <taxon>Bacteroidota</taxon>
        <taxon>Sphingobacteriia</taxon>
        <taxon>Sphingobacteriales</taxon>
        <taxon>Sphingobacteriaceae</taxon>
        <taxon>Pedobacter</taxon>
    </lineage>
</organism>
<dbReference type="InterPro" id="IPR019734">
    <property type="entry name" value="TPR_rpt"/>
</dbReference>
<feature type="compositionally biased region" description="Basic and acidic residues" evidence="6">
    <location>
        <begin position="658"/>
        <end position="667"/>
    </location>
</feature>
<feature type="chain" id="PRO_5031539988" evidence="7">
    <location>
        <begin position="20"/>
        <end position="667"/>
    </location>
</feature>
<feature type="repeat" description="TPR" evidence="4">
    <location>
        <begin position="22"/>
        <end position="55"/>
    </location>
</feature>
<evidence type="ECO:0000256" key="6">
    <source>
        <dbReference type="SAM" id="MobiDB-lite"/>
    </source>
</evidence>
<accession>A0A7W8ZM67</accession>
<proteinExistence type="predicted"/>
<dbReference type="Gene3D" id="2.60.40.1120">
    <property type="entry name" value="Carboxypeptidase-like, regulatory domain"/>
    <property type="match status" value="1"/>
</dbReference>
<name>A0A7W8ZM67_9SPHI</name>
<dbReference type="Pfam" id="PF00691">
    <property type="entry name" value="OmpA"/>
    <property type="match status" value="1"/>
</dbReference>
<evidence type="ECO:0000256" key="5">
    <source>
        <dbReference type="PROSITE-ProRule" id="PRU00473"/>
    </source>
</evidence>
<dbReference type="Pfam" id="PF07676">
    <property type="entry name" value="PD40"/>
    <property type="match status" value="1"/>
</dbReference>
<evidence type="ECO:0000256" key="3">
    <source>
        <dbReference type="ARBA" id="ARBA00023237"/>
    </source>
</evidence>
<dbReference type="Gene3D" id="2.120.10.30">
    <property type="entry name" value="TolB, C-terminal domain"/>
    <property type="match status" value="1"/>
</dbReference>
<dbReference type="SUPFAM" id="SSF48452">
    <property type="entry name" value="TPR-like"/>
    <property type="match status" value="1"/>
</dbReference>
<evidence type="ECO:0000313" key="9">
    <source>
        <dbReference type="EMBL" id="MBB5636470.1"/>
    </source>
</evidence>
<keyword evidence="7" id="KW-0732">Signal</keyword>
<dbReference type="SUPFAM" id="SSF82171">
    <property type="entry name" value="DPP6 N-terminal domain-like"/>
    <property type="match status" value="1"/>
</dbReference>
<dbReference type="GO" id="GO:0009279">
    <property type="term" value="C:cell outer membrane"/>
    <property type="evidence" value="ECO:0007669"/>
    <property type="project" value="UniProtKB-SubCell"/>
</dbReference>
<evidence type="ECO:0000259" key="8">
    <source>
        <dbReference type="PROSITE" id="PS51123"/>
    </source>
</evidence>
<dbReference type="Gene3D" id="3.30.1330.60">
    <property type="entry name" value="OmpA-like domain"/>
    <property type="match status" value="1"/>
</dbReference>
<dbReference type="InterPro" id="IPR011042">
    <property type="entry name" value="6-blade_b-propeller_TolB-like"/>
</dbReference>
<dbReference type="PROSITE" id="PS51123">
    <property type="entry name" value="OMPA_2"/>
    <property type="match status" value="1"/>
</dbReference>
<dbReference type="InterPro" id="IPR011990">
    <property type="entry name" value="TPR-like_helical_dom_sf"/>
</dbReference>
<feature type="domain" description="OmpA-like" evidence="8">
    <location>
        <begin position="543"/>
        <end position="667"/>
    </location>
</feature>
<comment type="caution">
    <text evidence="9">The sequence shown here is derived from an EMBL/GenBank/DDBJ whole genome shotgun (WGS) entry which is preliminary data.</text>
</comment>
<evidence type="ECO:0000256" key="4">
    <source>
        <dbReference type="PROSITE-ProRule" id="PRU00339"/>
    </source>
</evidence>
<keyword evidence="2 5" id="KW-0472">Membrane</keyword>
<gene>
    <name evidence="9" type="ORF">HDE68_002371</name>
</gene>
<evidence type="ECO:0000313" key="10">
    <source>
        <dbReference type="Proteomes" id="UP000537204"/>
    </source>
</evidence>
<comment type="subcellular location">
    <subcellularLocation>
        <location evidence="1">Cell outer membrane</location>
    </subcellularLocation>
</comment>
<protein>
    <submittedName>
        <fullName evidence="9">Outer membrane protein OmpA-like peptidoglycan-associated protein</fullName>
    </submittedName>
</protein>
<dbReference type="SUPFAM" id="SSF103088">
    <property type="entry name" value="OmpA-like"/>
    <property type="match status" value="1"/>
</dbReference>
<dbReference type="InterPro" id="IPR006664">
    <property type="entry name" value="OMP_bac"/>
</dbReference>
<dbReference type="AlphaFoldDB" id="A0A7W8ZM67"/>
<dbReference type="InterPro" id="IPR050330">
    <property type="entry name" value="Bact_OuterMem_StrucFunc"/>
</dbReference>
<evidence type="ECO:0000256" key="1">
    <source>
        <dbReference type="ARBA" id="ARBA00004442"/>
    </source>
</evidence>
<dbReference type="Gene3D" id="1.25.40.10">
    <property type="entry name" value="Tetratricopeptide repeat domain"/>
    <property type="match status" value="1"/>
</dbReference>
<dbReference type="InterPro" id="IPR008969">
    <property type="entry name" value="CarboxyPept-like_regulatory"/>
</dbReference>
<dbReference type="PRINTS" id="PR01021">
    <property type="entry name" value="OMPADOMAIN"/>
</dbReference>
<dbReference type="SUPFAM" id="SSF49464">
    <property type="entry name" value="Carboxypeptidase regulatory domain-like"/>
    <property type="match status" value="1"/>
</dbReference>
<evidence type="ECO:0000256" key="7">
    <source>
        <dbReference type="SAM" id="SignalP"/>
    </source>
</evidence>
<dbReference type="PANTHER" id="PTHR30329:SF21">
    <property type="entry name" value="LIPOPROTEIN YIAD-RELATED"/>
    <property type="match status" value="1"/>
</dbReference>
<reference evidence="9 10" key="1">
    <citation type="submission" date="2020-08" db="EMBL/GenBank/DDBJ databases">
        <title>Genomic Encyclopedia of Type Strains, Phase IV (KMG-V): Genome sequencing to study the core and pangenomes of soil and plant-associated prokaryotes.</title>
        <authorList>
            <person name="Whitman W."/>
        </authorList>
    </citation>
    <scope>NUCLEOTIDE SEQUENCE [LARGE SCALE GENOMIC DNA]</scope>
    <source>
        <strain evidence="9 10">S3M1</strain>
    </source>
</reference>
<dbReference type="InterPro" id="IPR006665">
    <property type="entry name" value="OmpA-like"/>
</dbReference>
<dbReference type="InterPro" id="IPR036737">
    <property type="entry name" value="OmpA-like_sf"/>
</dbReference>
<sequence length="667" mass="75597">MKPLRLLLLICLLSTGAQAQYVTNNKRVADVYFQNKDYYAAAEYYKKALNISSDTTGFVVPYAFEVKMKKESPKRAEYEYCVYQLANSLRLYKDFRGAEAWYAISRNFSDPKYTLSLFYYGESQRSNQKFNDAITSFKDFLSKYKTNDSYTEKAKIEIASCNFALYEMRYPRLYRFSKLLNQINDQGSNYAPLLLNNNFYFTSSRPVAVGNKTETIRDSKMKTKVVKSENPFVNAIYSASGNPQRASTTVKKVGTPEKGKEFAAPAFSPNGRVMYLTIWNGTANKKIYQVNVSKGNGDVWSAPKMLGTEVNIEGFNSMQPFVTKDGKYLIFSSDRPGGLGKFDLWYCRIRSDGTLSEASNMGNAINSKENDEAAYYNTRTKKLLFSSDGRVGMGGLDFYESSGDFGSWSEPRNVGYPFNSSKDDIYFTPSDSEDSEGYISSDRESVCCLEIFRVKKDFMTIEGTILDCKTNLPLDSAVVTLSDSTQEMKFTTAEDGKYSFRINSNRQLKLIAQRNMYFKKVLTYNYDELAKSDTLVNPRICLDGFIINKPIILENILYDFNSYQLNPASEAILDKLYQKLVDNETLEIELSAHTDNIGTAAYNLKLSERRAKSCVDYLVGKGIAASRMTSKGYGFSKPIAPNQLPSGKDNPQGRQLNRRTEFKVTKK</sequence>